<keyword evidence="2" id="KW-0732">Signal</keyword>
<feature type="signal peptide" evidence="2">
    <location>
        <begin position="1"/>
        <end position="21"/>
    </location>
</feature>
<evidence type="ECO:0008006" key="5">
    <source>
        <dbReference type="Google" id="ProtNLM"/>
    </source>
</evidence>
<dbReference type="InterPro" id="IPR028994">
    <property type="entry name" value="Integrin_alpha_N"/>
</dbReference>
<feature type="chain" id="PRO_5038686494" description="F5/8 type C domain-containing protein" evidence="2">
    <location>
        <begin position="22"/>
        <end position="186"/>
    </location>
</feature>
<proteinExistence type="predicted"/>
<gene>
    <name evidence="3" type="ORF">CVS27_18125</name>
</gene>
<dbReference type="AlphaFoldDB" id="A0A2S3ZRU1"/>
<feature type="compositionally biased region" description="Polar residues" evidence="1">
    <location>
        <begin position="172"/>
        <end position="186"/>
    </location>
</feature>
<keyword evidence="4" id="KW-1185">Reference proteome</keyword>
<sequence length="186" mass="19258">MIDSSVPLSLLVGALVLPGLAACTGSSPQAPPGTAEATTAPPGAADIRTVDLGGAQWLYSFKGLDVPVTVQLTGGTASQGTGVELVTYSLDGVTYGDVDGDGDEDAVARINRANDMAFEGLWYVWRTDGAVSLTEYLRIPGLDAWPVQTAPVAAWGGMWPRPQHRTAERSLSCPTRHSCSATGGPS</sequence>
<evidence type="ECO:0000313" key="3">
    <source>
        <dbReference type="EMBL" id="POH71955.1"/>
    </source>
</evidence>
<accession>A0A2S3ZRU1</accession>
<feature type="region of interest" description="Disordered" evidence="1">
    <location>
        <begin position="166"/>
        <end position="186"/>
    </location>
</feature>
<dbReference type="Proteomes" id="UP000237061">
    <property type="component" value="Unassembled WGS sequence"/>
</dbReference>
<evidence type="ECO:0000313" key="4">
    <source>
        <dbReference type="Proteomes" id="UP000237061"/>
    </source>
</evidence>
<protein>
    <recommendedName>
        <fullName evidence="5">F5/8 type C domain-containing protein</fullName>
    </recommendedName>
</protein>
<dbReference type="RefSeq" id="WP_103467255.1">
    <property type="nucleotide sequence ID" value="NZ_PPXC01000019.1"/>
</dbReference>
<reference evidence="3 4" key="1">
    <citation type="submission" date="2018-01" db="EMBL/GenBank/DDBJ databases">
        <title>Arthrobacter sp. nov., from glaciers in China.</title>
        <authorList>
            <person name="Liu Q."/>
            <person name="Xin Y.-H."/>
        </authorList>
    </citation>
    <scope>NUCLEOTIDE SEQUENCE [LARGE SCALE GENOMIC DNA]</scope>
    <source>
        <strain evidence="3 4">HLT2-12-2</strain>
    </source>
</reference>
<dbReference type="EMBL" id="PPXC01000019">
    <property type="protein sequence ID" value="POH71955.1"/>
    <property type="molecule type" value="Genomic_DNA"/>
</dbReference>
<comment type="caution">
    <text evidence="3">The sequence shown here is derived from an EMBL/GenBank/DDBJ whole genome shotgun (WGS) entry which is preliminary data.</text>
</comment>
<evidence type="ECO:0000256" key="2">
    <source>
        <dbReference type="SAM" id="SignalP"/>
    </source>
</evidence>
<dbReference type="SUPFAM" id="SSF69318">
    <property type="entry name" value="Integrin alpha N-terminal domain"/>
    <property type="match status" value="1"/>
</dbReference>
<name>A0A2S3ZRU1_ARTGL</name>
<evidence type="ECO:0000256" key="1">
    <source>
        <dbReference type="SAM" id="MobiDB-lite"/>
    </source>
</evidence>
<organism evidence="3 4">
    <name type="scientific">Arthrobacter glacialis</name>
    <dbReference type="NCBI Taxonomy" id="1664"/>
    <lineage>
        <taxon>Bacteria</taxon>
        <taxon>Bacillati</taxon>
        <taxon>Actinomycetota</taxon>
        <taxon>Actinomycetes</taxon>
        <taxon>Micrococcales</taxon>
        <taxon>Micrococcaceae</taxon>
        <taxon>Arthrobacter</taxon>
    </lineage>
</organism>